<sequence>MAPHRYRSLTHAFLLRVIPVLLMVTLAVTALFSWHELSQEKEREQTFTRHRTDNLARLLAEPVWQLSHSVTENILRASLDETDIHCVELIHSSGVVVQTPPVRLGKCDNAADGYTRFSSPVVYASPQGMRHIAEVSLYQLDTDRSLKRTLLDSAQGLLVLLVLLFASLVVATTLIFRWTILRPLHQVSESLRQYQSSGQRVPVDWSSNDELGLLIDEYNRTSALQVRTEQALSEAKDEAEQALANLKDAQNLLIQSEKLAALGSLVAGIAHEINTPIGNSLTVLSALALKQQEMAAAIAAGSLKRSTLDGFMAELQEGLHIAESSLAMAIRQIGSFKQVAVDQTSMQHRRFDLKEVIDEVVYTFRPRTKKSGYHIEVAVPPDITMTSYPGPIGQIIVNAISNALVHGFEGRDSGYIRISARQEGGQIAISVTDDGQGMDPVSLGKAFDPFYTTKMGQGGSGLGLHIVFNLVKNVLKGSVIVESASKAGTTLRLTIPQHLQQEH</sequence>
<dbReference type="PROSITE" id="PS50885">
    <property type="entry name" value="HAMP"/>
    <property type="match status" value="1"/>
</dbReference>
<evidence type="ECO:0000313" key="11">
    <source>
        <dbReference type="EMBL" id="MBL1377845.1"/>
    </source>
</evidence>
<evidence type="ECO:0000259" key="9">
    <source>
        <dbReference type="PROSITE" id="PS50109"/>
    </source>
</evidence>
<dbReference type="PRINTS" id="PR00344">
    <property type="entry name" value="BCTRLSENSOR"/>
</dbReference>
<keyword evidence="8" id="KW-0472">Membrane</keyword>
<dbReference type="InterPro" id="IPR003594">
    <property type="entry name" value="HATPase_dom"/>
</dbReference>
<organism evidence="11 12">
    <name type="scientific">Zobellella iuensis</name>
    <dbReference type="NCBI Taxonomy" id="2803811"/>
    <lineage>
        <taxon>Bacteria</taxon>
        <taxon>Pseudomonadati</taxon>
        <taxon>Pseudomonadota</taxon>
        <taxon>Gammaproteobacteria</taxon>
        <taxon>Aeromonadales</taxon>
        <taxon>Aeromonadaceae</taxon>
        <taxon>Zobellella</taxon>
    </lineage>
</organism>
<dbReference type="PANTHER" id="PTHR43065:SF42">
    <property type="entry name" value="TWO-COMPONENT SENSOR PPRA"/>
    <property type="match status" value="1"/>
</dbReference>
<comment type="caution">
    <text evidence="11">The sequence shown here is derived from an EMBL/GenBank/DDBJ whole genome shotgun (WGS) entry which is preliminary data.</text>
</comment>
<evidence type="ECO:0000256" key="6">
    <source>
        <dbReference type="ARBA" id="ARBA00022777"/>
    </source>
</evidence>
<evidence type="ECO:0000256" key="2">
    <source>
        <dbReference type="ARBA" id="ARBA00004370"/>
    </source>
</evidence>
<dbReference type="InterPro" id="IPR004358">
    <property type="entry name" value="Sig_transdc_His_kin-like_C"/>
</dbReference>
<dbReference type="EC" id="2.7.13.3" evidence="3"/>
<comment type="catalytic activity">
    <reaction evidence="1">
        <text>ATP + protein L-histidine = ADP + protein N-phospho-L-histidine.</text>
        <dbReference type="EC" id="2.7.13.3"/>
    </reaction>
</comment>
<keyword evidence="12" id="KW-1185">Reference proteome</keyword>
<dbReference type="Pfam" id="PF02518">
    <property type="entry name" value="HATPase_c"/>
    <property type="match status" value="1"/>
</dbReference>
<keyword evidence="6 11" id="KW-0418">Kinase</keyword>
<dbReference type="SMART" id="SM00387">
    <property type="entry name" value="HATPase_c"/>
    <property type="match status" value="1"/>
</dbReference>
<evidence type="ECO:0000256" key="7">
    <source>
        <dbReference type="SAM" id="Coils"/>
    </source>
</evidence>
<gene>
    <name evidence="11" type="ORF">JKV55_10940</name>
</gene>
<keyword evidence="8" id="KW-0812">Transmembrane</keyword>
<dbReference type="RefSeq" id="WP_202085177.1">
    <property type="nucleotide sequence ID" value="NZ_JAERTZ010000025.1"/>
</dbReference>
<evidence type="ECO:0000256" key="8">
    <source>
        <dbReference type="SAM" id="Phobius"/>
    </source>
</evidence>
<evidence type="ECO:0000259" key="10">
    <source>
        <dbReference type="PROSITE" id="PS50885"/>
    </source>
</evidence>
<dbReference type="InterPro" id="IPR036890">
    <property type="entry name" value="HATPase_C_sf"/>
</dbReference>
<evidence type="ECO:0000256" key="4">
    <source>
        <dbReference type="ARBA" id="ARBA00022553"/>
    </source>
</evidence>
<dbReference type="PANTHER" id="PTHR43065">
    <property type="entry name" value="SENSOR HISTIDINE KINASE"/>
    <property type="match status" value="1"/>
</dbReference>
<dbReference type="InterPro" id="IPR003660">
    <property type="entry name" value="HAMP_dom"/>
</dbReference>
<dbReference type="Gene3D" id="1.10.287.130">
    <property type="match status" value="1"/>
</dbReference>
<keyword evidence="4" id="KW-0597">Phosphoprotein</keyword>
<protein>
    <recommendedName>
        <fullName evidence="3">histidine kinase</fullName>
        <ecNumber evidence="3">2.7.13.3</ecNumber>
    </recommendedName>
</protein>
<keyword evidence="5" id="KW-0808">Transferase</keyword>
<dbReference type="InterPro" id="IPR005467">
    <property type="entry name" value="His_kinase_dom"/>
</dbReference>
<feature type="transmembrane region" description="Helical" evidence="8">
    <location>
        <begin position="12"/>
        <end position="34"/>
    </location>
</feature>
<dbReference type="Gene3D" id="3.30.565.10">
    <property type="entry name" value="Histidine kinase-like ATPase, C-terminal domain"/>
    <property type="match status" value="1"/>
</dbReference>
<proteinExistence type="predicted"/>
<accession>A0ABS1QSJ3</accession>
<evidence type="ECO:0000256" key="1">
    <source>
        <dbReference type="ARBA" id="ARBA00000085"/>
    </source>
</evidence>
<dbReference type="CDD" id="cd00075">
    <property type="entry name" value="HATPase"/>
    <property type="match status" value="1"/>
</dbReference>
<evidence type="ECO:0000256" key="3">
    <source>
        <dbReference type="ARBA" id="ARBA00012438"/>
    </source>
</evidence>
<reference evidence="12" key="1">
    <citation type="submission" date="2021-01" db="EMBL/GenBank/DDBJ databases">
        <title>Genome public.</title>
        <authorList>
            <person name="Liu C."/>
            <person name="Sun Q."/>
        </authorList>
    </citation>
    <scope>NUCLEOTIDE SEQUENCE [LARGE SCALE GENOMIC DNA]</scope>
    <source>
        <strain evidence="12">CGMCC 1.18722</strain>
    </source>
</reference>
<dbReference type="SUPFAM" id="SSF55874">
    <property type="entry name" value="ATPase domain of HSP90 chaperone/DNA topoisomerase II/histidine kinase"/>
    <property type="match status" value="1"/>
</dbReference>
<name>A0ABS1QSJ3_9GAMM</name>
<feature type="domain" description="Histidine kinase" evidence="9">
    <location>
        <begin position="268"/>
        <end position="499"/>
    </location>
</feature>
<feature type="coiled-coil region" evidence="7">
    <location>
        <begin position="225"/>
        <end position="259"/>
    </location>
</feature>
<dbReference type="Gene3D" id="6.10.340.10">
    <property type="match status" value="1"/>
</dbReference>
<evidence type="ECO:0000256" key="5">
    <source>
        <dbReference type="ARBA" id="ARBA00022679"/>
    </source>
</evidence>
<dbReference type="Proteomes" id="UP000638570">
    <property type="component" value="Unassembled WGS sequence"/>
</dbReference>
<keyword evidence="8" id="KW-1133">Transmembrane helix</keyword>
<dbReference type="PROSITE" id="PS50109">
    <property type="entry name" value="HIS_KIN"/>
    <property type="match status" value="1"/>
</dbReference>
<feature type="transmembrane region" description="Helical" evidence="8">
    <location>
        <begin position="157"/>
        <end position="180"/>
    </location>
</feature>
<keyword evidence="7" id="KW-0175">Coiled coil</keyword>
<evidence type="ECO:0000313" key="12">
    <source>
        <dbReference type="Proteomes" id="UP000638570"/>
    </source>
</evidence>
<feature type="domain" description="HAMP" evidence="10">
    <location>
        <begin position="178"/>
        <end position="230"/>
    </location>
</feature>
<dbReference type="GO" id="GO:0016301">
    <property type="term" value="F:kinase activity"/>
    <property type="evidence" value="ECO:0007669"/>
    <property type="project" value="UniProtKB-KW"/>
</dbReference>
<comment type="subcellular location">
    <subcellularLocation>
        <location evidence="2">Membrane</location>
    </subcellularLocation>
</comment>
<dbReference type="EMBL" id="JAERTZ010000025">
    <property type="protein sequence ID" value="MBL1377845.1"/>
    <property type="molecule type" value="Genomic_DNA"/>
</dbReference>